<feature type="compositionally biased region" description="Basic and acidic residues" evidence="1">
    <location>
        <begin position="207"/>
        <end position="219"/>
    </location>
</feature>
<name>A0ABQ9GK88_9NEOP</name>
<sequence length="733" mass="82346">MHYGPSLAGWQLRNLNRKSKARLHQAWAYRESPRSRREDVVHHYLARRRRAETYREHDLAWRPNHPLRPAEGDEFGMDTEYVEVFKGIATAANHDHLISDRRNMSGQPGSRQFPRSATCIILISAEQTRRGRTQPARQQGMFTAANRLQAVCTRFPVHPLQQISRARESAGRYRSADPRERNKTELFWCGNGASLGNRRGQRHRNAKGGDKQEIPEKTRRPANVKAVHDKVSTFEINFRKMSLALPAHILTGALSDMRPEQLLISRRKVCAVNLAPPKTKMWMVLVLAHMCHSCGRNVLLLLLFLAAASFATRRRPQGQVQEGGVGLPRRGCRKKITYMRRGGERIGPCPTVTSQYPGLLQLDIRAERARTVTPHPPFNSRRLGDAVIHLRGPGAATRRQKGPHSRSVPRTGDILPRKDSGHPSPPQTRRLLSANTDCFFYFQELAQRRLKAVHYKLSTSEMNLRKKSLPLHAYIVAGAVTVLACSPPTKADEPGSIPGRVTPDFRMWESCRTMPQVGGFSRGSPASPVLAFRRCSILASLHPHRLSRSRHWRTLANDAILVARAARVGWMSGCYASVLLVLCVYPSHGGPDSYFRRCCHQAAGGRGREAAEGGREGRTGYFWVSNRCPVCWAGGCHPPPPPQAHVARDTWINPRPFFPRPRASHVATFLATHASSHLGLIIPVLGDVVGYSALSCRDHTAEDEHSTTRHFQCDCSNLQPDSLLTRHEPFRRR</sequence>
<reference evidence="2 3" key="1">
    <citation type="submission" date="2023-02" db="EMBL/GenBank/DDBJ databases">
        <title>LHISI_Scaffold_Assembly.</title>
        <authorList>
            <person name="Stuart O.P."/>
            <person name="Cleave R."/>
            <person name="Magrath M.J.L."/>
            <person name="Mikheyev A.S."/>
        </authorList>
    </citation>
    <scope>NUCLEOTIDE SEQUENCE [LARGE SCALE GENOMIC DNA]</scope>
    <source>
        <strain evidence="2">Daus_M_001</strain>
        <tissue evidence="2">Leg muscle</tissue>
    </source>
</reference>
<evidence type="ECO:0000313" key="3">
    <source>
        <dbReference type="Proteomes" id="UP001159363"/>
    </source>
</evidence>
<proteinExistence type="predicted"/>
<feature type="region of interest" description="Disordered" evidence="1">
    <location>
        <begin position="393"/>
        <end position="429"/>
    </location>
</feature>
<keyword evidence="3" id="KW-1185">Reference proteome</keyword>
<dbReference type="EMBL" id="JARBHB010000011">
    <property type="protein sequence ID" value="KAJ8872451.1"/>
    <property type="molecule type" value="Genomic_DNA"/>
</dbReference>
<evidence type="ECO:0000256" key="1">
    <source>
        <dbReference type="SAM" id="MobiDB-lite"/>
    </source>
</evidence>
<gene>
    <name evidence="2" type="ORF">PR048_026055</name>
</gene>
<protein>
    <submittedName>
        <fullName evidence="2">Uncharacterized protein</fullName>
    </submittedName>
</protein>
<dbReference type="Proteomes" id="UP001159363">
    <property type="component" value="Chromosome 10"/>
</dbReference>
<organism evidence="2 3">
    <name type="scientific">Dryococelus australis</name>
    <dbReference type="NCBI Taxonomy" id="614101"/>
    <lineage>
        <taxon>Eukaryota</taxon>
        <taxon>Metazoa</taxon>
        <taxon>Ecdysozoa</taxon>
        <taxon>Arthropoda</taxon>
        <taxon>Hexapoda</taxon>
        <taxon>Insecta</taxon>
        <taxon>Pterygota</taxon>
        <taxon>Neoptera</taxon>
        <taxon>Polyneoptera</taxon>
        <taxon>Phasmatodea</taxon>
        <taxon>Verophasmatodea</taxon>
        <taxon>Anareolatae</taxon>
        <taxon>Phasmatidae</taxon>
        <taxon>Eurycanthinae</taxon>
        <taxon>Dryococelus</taxon>
    </lineage>
</organism>
<evidence type="ECO:0000313" key="2">
    <source>
        <dbReference type="EMBL" id="KAJ8872451.1"/>
    </source>
</evidence>
<comment type="caution">
    <text evidence="2">The sequence shown here is derived from an EMBL/GenBank/DDBJ whole genome shotgun (WGS) entry which is preliminary data.</text>
</comment>
<feature type="region of interest" description="Disordered" evidence="1">
    <location>
        <begin position="196"/>
        <end position="220"/>
    </location>
</feature>
<accession>A0ABQ9GK88</accession>